<dbReference type="EMBL" id="UGRI01000001">
    <property type="protein sequence ID" value="SUA20077.1"/>
    <property type="molecule type" value="Genomic_DNA"/>
</dbReference>
<dbReference type="Pfam" id="PF02673">
    <property type="entry name" value="BacA"/>
    <property type="match status" value="1"/>
</dbReference>
<evidence type="ECO:0000256" key="6">
    <source>
        <dbReference type="ARBA" id="ARBA00022692"/>
    </source>
</evidence>
<comment type="similarity">
    <text evidence="2">Belongs to the UppP family.</text>
</comment>
<dbReference type="GO" id="GO:0005886">
    <property type="term" value="C:plasma membrane"/>
    <property type="evidence" value="ECO:0007669"/>
    <property type="project" value="UniProtKB-SubCell"/>
</dbReference>
<dbReference type="InterPro" id="IPR003824">
    <property type="entry name" value="UppP"/>
</dbReference>
<organism evidence="15">
    <name type="scientific">Neisseria gonorrhoeae</name>
    <dbReference type="NCBI Taxonomy" id="485"/>
    <lineage>
        <taxon>Bacteria</taxon>
        <taxon>Pseudomonadati</taxon>
        <taxon>Pseudomonadota</taxon>
        <taxon>Betaproteobacteria</taxon>
        <taxon>Neisseriales</taxon>
        <taxon>Neisseriaceae</taxon>
        <taxon>Neisseria</taxon>
    </lineage>
</organism>
<proteinExistence type="inferred from homology"/>
<keyword evidence="6 14" id="KW-0812">Transmembrane</keyword>
<evidence type="ECO:0000256" key="14">
    <source>
        <dbReference type="SAM" id="Phobius"/>
    </source>
</evidence>
<evidence type="ECO:0000256" key="5">
    <source>
        <dbReference type="ARBA" id="ARBA00022475"/>
    </source>
</evidence>
<keyword evidence="5" id="KW-1003">Cell membrane</keyword>
<evidence type="ECO:0000256" key="2">
    <source>
        <dbReference type="ARBA" id="ARBA00010621"/>
    </source>
</evidence>
<keyword evidence="8 14" id="KW-1133">Transmembrane helix</keyword>
<keyword evidence="9 14" id="KW-0472">Membrane</keyword>
<evidence type="ECO:0000256" key="7">
    <source>
        <dbReference type="ARBA" id="ARBA00022801"/>
    </source>
</evidence>
<feature type="transmembrane region" description="Helical" evidence="14">
    <location>
        <begin position="21"/>
        <end position="42"/>
    </location>
</feature>
<comment type="subcellular location">
    <subcellularLocation>
        <location evidence="1">Cell membrane</location>
        <topology evidence="1">Multi-pass membrane protein</topology>
    </subcellularLocation>
</comment>
<evidence type="ECO:0000256" key="3">
    <source>
        <dbReference type="ARBA" id="ARBA00012374"/>
    </source>
</evidence>
<comment type="catalytic activity">
    <reaction evidence="13">
        <text>di-trans,octa-cis-undecaprenyl diphosphate + H2O = di-trans,octa-cis-undecaprenyl phosphate + phosphate + H(+)</text>
        <dbReference type="Rhea" id="RHEA:28094"/>
        <dbReference type="ChEBI" id="CHEBI:15377"/>
        <dbReference type="ChEBI" id="CHEBI:15378"/>
        <dbReference type="ChEBI" id="CHEBI:43474"/>
        <dbReference type="ChEBI" id="CHEBI:58405"/>
        <dbReference type="ChEBI" id="CHEBI:60392"/>
        <dbReference type="EC" id="3.6.1.27"/>
    </reaction>
</comment>
<dbReference type="PANTHER" id="PTHR30622">
    <property type="entry name" value="UNDECAPRENYL-DIPHOSPHATASE"/>
    <property type="match status" value="1"/>
</dbReference>
<accession>A0A378VSU3</accession>
<evidence type="ECO:0000256" key="9">
    <source>
        <dbReference type="ARBA" id="ARBA00023136"/>
    </source>
</evidence>
<evidence type="ECO:0000256" key="12">
    <source>
        <dbReference type="ARBA" id="ARBA00032932"/>
    </source>
</evidence>
<dbReference type="GO" id="GO:0050380">
    <property type="term" value="F:undecaprenyl-diphosphatase activity"/>
    <property type="evidence" value="ECO:0007669"/>
    <property type="project" value="UniProtKB-EC"/>
</dbReference>
<evidence type="ECO:0000256" key="10">
    <source>
        <dbReference type="ARBA" id="ARBA00023251"/>
    </source>
</evidence>
<name>A0A378VSU3_NEIGO</name>
<evidence type="ECO:0000256" key="8">
    <source>
        <dbReference type="ARBA" id="ARBA00022989"/>
    </source>
</evidence>
<evidence type="ECO:0000256" key="4">
    <source>
        <dbReference type="ARBA" id="ARBA00021581"/>
    </source>
</evidence>
<keyword evidence="7" id="KW-0378">Hydrolase</keyword>
<dbReference type="PANTHER" id="PTHR30622:SF3">
    <property type="entry name" value="UNDECAPRENYL-DIPHOSPHATASE"/>
    <property type="match status" value="1"/>
</dbReference>
<protein>
    <recommendedName>
        <fullName evidence="4">Undecaprenyl-diphosphatase</fullName>
        <ecNumber evidence="3">3.6.1.27</ecNumber>
    </recommendedName>
    <alternativeName>
        <fullName evidence="12">Bacitracin resistance protein</fullName>
    </alternativeName>
    <alternativeName>
        <fullName evidence="11">Undecaprenyl pyrophosphate phosphatase</fullName>
    </alternativeName>
</protein>
<evidence type="ECO:0000256" key="11">
    <source>
        <dbReference type="ARBA" id="ARBA00032707"/>
    </source>
</evidence>
<evidence type="ECO:0000256" key="13">
    <source>
        <dbReference type="ARBA" id="ARBA00047594"/>
    </source>
</evidence>
<dbReference type="EC" id="3.6.1.27" evidence="3"/>
<gene>
    <name evidence="15" type="ORF">NCTC11421_00155</name>
</gene>
<feature type="transmembrane region" description="Helical" evidence="14">
    <location>
        <begin position="54"/>
        <end position="73"/>
    </location>
</feature>
<dbReference type="AlphaFoldDB" id="A0A378VSU3"/>
<dbReference type="GO" id="GO:0046677">
    <property type="term" value="P:response to antibiotic"/>
    <property type="evidence" value="ECO:0007669"/>
    <property type="project" value="UniProtKB-KW"/>
</dbReference>
<evidence type="ECO:0000313" key="15">
    <source>
        <dbReference type="EMBL" id="SUA20077.1"/>
    </source>
</evidence>
<sequence>MFEYRQRFSNVLHGVGKDRKANRFVLNLAIAFIPAAVMGLLFDKQIKEYLFNPLSVAVMLVLGGFLFCGWRNAKAEQSLKLPMLMHCVRLMR</sequence>
<reference evidence="15" key="1">
    <citation type="submission" date="2018-06" db="EMBL/GenBank/DDBJ databases">
        <authorList>
            <consortium name="Pathogen Informatics"/>
            <person name="Doyle S."/>
        </authorList>
    </citation>
    <scope>NUCLEOTIDE SEQUENCE [LARGE SCALE GENOMIC DNA]</scope>
    <source>
        <strain evidence="15">NCTC11421</strain>
    </source>
</reference>
<evidence type="ECO:0000256" key="1">
    <source>
        <dbReference type="ARBA" id="ARBA00004651"/>
    </source>
</evidence>
<keyword evidence="10" id="KW-0046">Antibiotic resistance</keyword>